<comment type="caution">
    <text evidence="2">The sequence shown here is derived from an EMBL/GenBank/DDBJ whole genome shotgun (WGS) entry which is preliminary data.</text>
</comment>
<reference evidence="2 3" key="1">
    <citation type="submission" date="2024-10" db="EMBL/GenBank/DDBJ databases">
        <title>The Natural Products Discovery Center: Release of the First 8490 Sequenced Strains for Exploring Actinobacteria Biosynthetic Diversity.</title>
        <authorList>
            <person name="Kalkreuter E."/>
            <person name="Kautsar S.A."/>
            <person name="Yang D."/>
            <person name="Bader C.D."/>
            <person name="Teijaro C.N."/>
            <person name="Fluegel L."/>
            <person name="Davis C.M."/>
            <person name="Simpson J.R."/>
            <person name="Lauterbach L."/>
            <person name="Steele A.D."/>
            <person name="Gui C."/>
            <person name="Meng S."/>
            <person name="Li G."/>
            <person name="Viehrig K."/>
            <person name="Ye F."/>
            <person name="Su P."/>
            <person name="Kiefer A.F."/>
            <person name="Nichols A."/>
            <person name="Cepeda A.J."/>
            <person name="Yan W."/>
            <person name="Fan B."/>
            <person name="Jiang Y."/>
            <person name="Adhikari A."/>
            <person name="Zheng C.-J."/>
            <person name="Schuster L."/>
            <person name="Cowan T.M."/>
            <person name="Smanski M.J."/>
            <person name="Chevrette M.G."/>
            <person name="De Carvalho L.P.S."/>
            <person name="Shen B."/>
        </authorList>
    </citation>
    <scope>NUCLEOTIDE SEQUENCE [LARGE SCALE GENOMIC DNA]</scope>
    <source>
        <strain evidence="2 3">NPDC050545</strain>
    </source>
</reference>
<dbReference type="RefSeq" id="WP_397079013.1">
    <property type="nucleotide sequence ID" value="NZ_JBITGY010000001.1"/>
</dbReference>
<accession>A0ABW7YQD7</accession>
<keyword evidence="3" id="KW-1185">Reference proteome</keyword>
<feature type="transmembrane region" description="Helical" evidence="1">
    <location>
        <begin position="68"/>
        <end position="86"/>
    </location>
</feature>
<gene>
    <name evidence="2" type="ORF">ACIBG2_04995</name>
</gene>
<sequence length="290" mass="32368">MDPRALPPRLVIDPHLPAHVSAELAASPDVLTMARRGKSVERTFSPAVLVVAPGFLLLMLVLTGATGMVVAGIAMALIALLGWSAADLSKRTVRRRLELARAHADHYVLPSDLDYPCQRLLRRAQDAVHTILASDVQRAGMLDSVNNRVSMPEEVWQIGSRLAKLSRMHAEHDRIVPQMLPSALEDAFKPYSTALDAAWTSLSKRVRRLEEYAMQVLKADEVFHAHQRLQALADRTPDYQRLIADTVRDDLARRHIRELATQAEHVRKLFEESIAQARQTAGELLRTPLS</sequence>
<dbReference type="Proteomes" id="UP001612741">
    <property type="component" value="Unassembled WGS sequence"/>
</dbReference>
<keyword evidence="1" id="KW-1133">Transmembrane helix</keyword>
<proteinExistence type="predicted"/>
<evidence type="ECO:0000313" key="3">
    <source>
        <dbReference type="Proteomes" id="UP001612741"/>
    </source>
</evidence>
<evidence type="ECO:0000313" key="2">
    <source>
        <dbReference type="EMBL" id="MFI6496714.1"/>
    </source>
</evidence>
<keyword evidence="1" id="KW-0472">Membrane</keyword>
<feature type="transmembrane region" description="Helical" evidence="1">
    <location>
        <begin position="43"/>
        <end position="62"/>
    </location>
</feature>
<evidence type="ECO:0000256" key="1">
    <source>
        <dbReference type="SAM" id="Phobius"/>
    </source>
</evidence>
<dbReference type="EMBL" id="JBITGY010000001">
    <property type="protein sequence ID" value="MFI6496714.1"/>
    <property type="molecule type" value="Genomic_DNA"/>
</dbReference>
<name>A0ABW7YQD7_9ACTN</name>
<organism evidence="2 3">
    <name type="scientific">Nonomuraea typhae</name>
    <dbReference type="NCBI Taxonomy" id="2603600"/>
    <lineage>
        <taxon>Bacteria</taxon>
        <taxon>Bacillati</taxon>
        <taxon>Actinomycetota</taxon>
        <taxon>Actinomycetes</taxon>
        <taxon>Streptosporangiales</taxon>
        <taxon>Streptosporangiaceae</taxon>
        <taxon>Nonomuraea</taxon>
    </lineage>
</organism>
<keyword evidence="1" id="KW-0812">Transmembrane</keyword>
<protein>
    <submittedName>
        <fullName evidence="2">Uncharacterized protein</fullName>
    </submittedName>
</protein>